<dbReference type="STRING" id="994479.GCA_000194155_03476"/>
<reference evidence="1" key="1">
    <citation type="submission" date="2017-12" db="EMBL/GenBank/DDBJ databases">
        <title>Sequencing the genomes of 1000 Actinobacteria strains.</title>
        <authorList>
            <person name="Klenk H.-P."/>
        </authorList>
    </citation>
    <scope>NUCLEOTIDE SEQUENCE [LARGE SCALE GENOMIC DNA]</scope>
    <source>
        <strain evidence="1">DSM 44228</strain>
    </source>
</reference>
<dbReference type="EMBL" id="PJNB01000001">
    <property type="protein sequence ID" value="PKW15959.1"/>
    <property type="molecule type" value="Genomic_DNA"/>
</dbReference>
<dbReference type="AlphaFoldDB" id="A0A2N3XZA3"/>
<protein>
    <submittedName>
        <fullName evidence="1">Uncharacterized protein</fullName>
    </submittedName>
</protein>
<organism evidence="1 2">
    <name type="scientific">Saccharopolyspora spinosa</name>
    <dbReference type="NCBI Taxonomy" id="60894"/>
    <lineage>
        <taxon>Bacteria</taxon>
        <taxon>Bacillati</taxon>
        <taxon>Actinomycetota</taxon>
        <taxon>Actinomycetes</taxon>
        <taxon>Pseudonocardiales</taxon>
        <taxon>Pseudonocardiaceae</taxon>
        <taxon>Saccharopolyspora</taxon>
    </lineage>
</organism>
<keyword evidence="2" id="KW-1185">Reference proteome</keyword>
<sequence>MSLTDHANRAAVLHLMAEAFSSAAKHEKTATLAEMASRGTLHPTLPDGTEIAAVTVPRSATKVVVTDERALAAWVAERYPTEVETVPVVRPAFLERLKDVSKAAGEPCAPDGTLDVPGLEVVTAPPSAARVTPTEHGRRLAEQVVMQAQHNAVGYLAGHEIAGGGS</sequence>
<dbReference type="RefSeq" id="WP_010696544.1">
    <property type="nucleotide sequence ID" value="NZ_CP061007.1"/>
</dbReference>
<dbReference type="OrthoDB" id="153970at2070"/>
<comment type="caution">
    <text evidence="1">The sequence shown here is derived from an EMBL/GenBank/DDBJ whole genome shotgun (WGS) entry which is preliminary data.</text>
</comment>
<gene>
    <name evidence="1" type="ORF">A8926_3741</name>
</gene>
<evidence type="ECO:0000313" key="2">
    <source>
        <dbReference type="Proteomes" id="UP000233786"/>
    </source>
</evidence>
<proteinExistence type="predicted"/>
<name>A0A2N3XZA3_SACSN</name>
<accession>A0A2N3XZA3</accession>
<evidence type="ECO:0000313" key="1">
    <source>
        <dbReference type="EMBL" id="PKW15959.1"/>
    </source>
</evidence>
<dbReference type="Proteomes" id="UP000233786">
    <property type="component" value="Unassembled WGS sequence"/>
</dbReference>